<dbReference type="Gene3D" id="3.30.420.10">
    <property type="entry name" value="Ribonuclease H-like superfamily/Ribonuclease H"/>
    <property type="match status" value="1"/>
</dbReference>
<dbReference type="InterPro" id="IPR012337">
    <property type="entry name" value="RNaseH-like_sf"/>
</dbReference>
<proteinExistence type="predicted"/>
<sequence>MPDEGSNSWSASSLVQYEVSLDEGPCFQYEMSLNPDRVLVHDREMKTLMNLDNLTRIDQLAEFLSGTQAVAFSVRDTPAARYAWIQATLIRFRYLTLPRADQGLVIRVLMRVSGYSRQQVTRLIAQYRKTGTVTCRPRTVAGFTQKYTSADIGLLAAMDERHDTPCGPAVKQLCERALRVFGQTEYARLAAISVSHLYNLRKSAPYQQRRRHCEKTRPRQIPIGERRKPRPDGQPGYLRIDTVHQGDLDGKKGVYHLNAVDEVTQFEIICTVERISEQYLLPVLEQLLEAFPFRVLGFHSDNGSEYINKRVAALLEKLLIEFTKSRSRQSNDNAWAESKNGAVVRKLFGYSHIPSRFAQRIHRFNQEHLNPYLNYHRPCFFPETHTDAKGKQHKRYRYEAMMTPYDKLKSLPQAERYLKPDLSFAILDALAHAQSDNQAADRLQKARQKLFQTIREPDLKSD</sequence>
<accession>T1BHW2</accession>
<evidence type="ECO:0000259" key="1">
    <source>
        <dbReference type="PROSITE" id="PS50994"/>
    </source>
</evidence>
<reference evidence="2" key="1">
    <citation type="submission" date="2013-08" db="EMBL/GenBank/DDBJ databases">
        <authorList>
            <person name="Mendez C."/>
            <person name="Richter M."/>
            <person name="Ferrer M."/>
            <person name="Sanchez J."/>
        </authorList>
    </citation>
    <scope>NUCLEOTIDE SEQUENCE</scope>
</reference>
<dbReference type="AlphaFoldDB" id="T1BHW2"/>
<protein>
    <submittedName>
        <fullName evidence="2">Integrase catalytic region</fullName>
    </submittedName>
</protein>
<organism evidence="2">
    <name type="scientific">mine drainage metagenome</name>
    <dbReference type="NCBI Taxonomy" id="410659"/>
    <lineage>
        <taxon>unclassified sequences</taxon>
        <taxon>metagenomes</taxon>
        <taxon>ecological metagenomes</taxon>
    </lineage>
</organism>
<dbReference type="GO" id="GO:0015074">
    <property type="term" value="P:DNA integration"/>
    <property type="evidence" value="ECO:0007669"/>
    <property type="project" value="InterPro"/>
</dbReference>
<name>T1BHW2_9ZZZZ</name>
<feature type="domain" description="Integrase catalytic" evidence="1">
    <location>
        <begin position="227"/>
        <end position="347"/>
    </location>
</feature>
<dbReference type="GO" id="GO:0003676">
    <property type="term" value="F:nucleic acid binding"/>
    <property type="evidence" value="ECO:0007669"/>
    <property type="project" value="InterPro"/>
</dbReference>
<evidence type="ECO:0000313" key="2">
    <source>
        <dbReference type="EMBL" id="EQD52694.1"/>
    </source>
</evidence>
<gene>
    <name evidence="2" type="ORF">B1B_10615</name>
</gene>
<comment type="caution">
    <text evidence="2">The sequence shown here is derived from an EMBL/GenBank/DDBJ whole genome shotgun (WGS) entry which is preliminary data.</text>
</comment>
<reference evidence="2" key="2">
    <citation type="journal article" date="2014" name="ISME J.">
        <title>Microbial stratification in low pH oxic and suboxic macroscopic growths along an acid mine drainage.</title>
        <authorList>
            <person name="Mendez-Garcia C."/>
            <person name="Mesa V."/>
            <person name="Sprenger R.R."/>
            <person name="Richter M."/>
            <person name="Diez M.S."/>
            <person name="Solano J."/>
            <person name="Bargiela R."/>
            <person name="Golyshina O.V."/>
            <person name="Manteca A."/>
            <person name="Ramos J.L."/>
            <person name="Gallego J.R."/>
            <person name="Llorente I."/>
            <person name="Martins Dos Santos V.A."/>
            <person name="Jensen O.N."/>
            <person name="Pelaez A.I."/>
            <person name="Sanchez J."/>
            <person name="Ferrer M."/>
        </authorList>
    </citation>
    <scope>NUCLEOTIDE SEQUENCE</scope>
</reference>
<dbReference type="InterPro" id="IPR036397">
    <property type="entry name" value="RNaseH_sf"/>
</dbReference>
<dbReference type="Pfam" id="PF00665">
    <property type="entry name" value="rve"/>
    <property type="match status" value="1"/>
</dbReference>
<dbReference type="SUPFAM" id="SSF53098">
    <property type="entry name" value="Ribonuclease H-like"/>
    <property type="match status" value="1"/>
</dbReference>
<dbReference type="PROSITE" id="PS50994">
    <property type="entry name" value="INTEGRASE"/>
    <property type="match status" value="1"/>
</dbReference>
<dbReference type="InterPro" id="IPR001584">
    <property type="entry name" value="Integrase_cat-core"/>
</dbReference>
<dbReference type="EMBL" id="AUZY01006916">
    <property type="protein sequence ID" value="EQD52694.1"/>
    <property type="molecule type" value="Genomic_DNA"/>
</dbReference>